<evidence type="ECO:0000313" key="2">
    <source>
        <dbReference type="Proteomes" id="UP000004510"/>
    </source>
</evidence>
<proteinExistence type="predicted"/>
<dbReference type="EMBL" id="ADMS01000042">
    <property type="protein sequence ID" value="EFF76890.1"/>
    <property type="molecule type" value="Genomic_DNA"/>
</dbReference>
<reference evidence="2" key="1">
    <citation type="submission" date="2010-03" db="EMBL/GenBank/DDBJ databases">
        <title>Complete sequence of Mobiluncus curtisii ATCC 43063.</title>
        <authorList>
            <person name="Muzny D."/>
            <person name="Qin X."/>
            <person name="Deng J."/>
            <person name="Jiang H."/>
            <person name="Liu Y."/>
            <person name="Qu J."/>
            <person name="Song X.-Z."/>
            <person name="Zhang L."/>
            <person name="Thornton R."/>
            <person name="Coyle M."/>
            <person name="Francisco L."/>
            <person name="Jackson L."/>
            <person name="Javaid M."/>
            <person name="Korchina V."/>
            <person name="Kovar C."/>
            <person name="Mata R."/>
            <person name="Mathew T."/>
            <person name="Ngo R."/>
            <person name="Nguyen L."/>
            <person name="Nguyen N."/>
            <person name="Okwuonu G."/>
            <person name="Ongeri F."/>
            <person name="Pham C."/>
            <person name="Simmons D."/>
            <person name="Wilczek-Boney K."/>
            <person name="Hale W."/>
            <person name="Jakkamsetti A."/>
            <person name="Pham P."/>
            <person name="Ruth R."/>
            <person name="San Lucas F."/>
            <person name="Warren J."/>
            <person name="Zhang J."/>
            <person name="Zhao Z."/>
            <person name="Zhou C."/>
            <person name="Zhu D."/>
            <person name="Lee S."/>
            <person name="Bess C."/>
            <person name="Blankenburg K."/>
            <person name="Forbes L."/>
            <person name="Fu Q."/>
            <person name="Gubbala S."/>
            <person name="Hirani K."/>
            <person name="Jayaseelan J.C."/>
            <person name="Lara F."/>
            <person name="Munidasa M."/>
            <person name="Palculict T."/>
            <person name="Patil S."/>
            <person name="Pu L.-L."/>
            <person name="Saada N."/>
            <person name="Tang L."/>
            <person name="Weissenberger G."/>
            <person name="Zhu Y."/>
            <person name="Hemphill L."/>
            <person name="Shang Y."/>
            <person name="Youmans B."/>
            <person name="Ayvaz T."/>
            <person name="Ross M."/>
            <person name="Santibanez J."/>
            <person name="Aqrawi P."/>
            <person name="Gross S."/>
            <person name="Joshi V."/>
            <person name="Fowler G."/>
            <person name="Nazareth L."/>
            <person name="Reid J."/>
            <person name="Worley K."/>
            <person name="Petrosino J."/>
            <person name="Highlander S."/>
            <person name="Gibbs R."/>
            <person name="Gibbs R."/>
        </authorList>
    </citation>
    <scope>NUCLEOTIDE SEQUENCE [LARGE SCALE GENOMIC DNA]</scope>
    <source>
        <strain evidence="2">ATCC 43553</strain>
    </source>
</reference>
<gene>
    <name evidence="1" type="ORF">HMPREF0004_1750</name>
</gene>
<name>D4X8F3_9BURK</name>
<evidence type="ECO:0000313" key="1">
    <source>
        <dbReference type="EMBL" id="EFF76890.1"/>
    </source>
</evidence>
<protein>
    <submittedName>
        <fullName evidence="1">Uncharacterized protein</fullName>
    </submittedName>
</protein>
<accession>D4X8F3</accession>
<dbReference type="HOGENOM" id="CLU_2968710_0_0_4"/>
<dbReference type="Proteomes" id="UP000004510">
    <property type="component" value="Unassembled WGS sequence"/>
</dbReference>
<organism evidence="1 2">
    <name type="scientific">Achromobacter piechaudii ATCC 43553</name>
    <dbReference type="NCBI Taxonomy" id="742159"/>
    <lineage>
        <taxon>Bacteria</taxon>
        <taxon>Pseudomonadati</taxon>
        <taxon>Pseudomonadota</taxon>
        <taxon>Betaproteobacteria</taxon>
        <taxon>Burkholderiales</taxon>
        <taxon>Alcaligenaceae</taxon>
        <taxon>Achromobacter</taxon>
    </lineage>
</organism>
<comment type="caution">
    <text evidence="1">The sequence shown here is derived from an EMBL/GenBank/DDBJ whole genome shotgun (WGS) entry which is preliminary data.</text>
</comment>
<sequence length="58" mass="7026">MVRYLFPMTEFCAYPTWDKPLFLENIFPNIRVIVVIRENLPVYGMVMAILPHTYRRLH</sequence>
<dbReference type="AlphaFoldDB" id="D4X8F3"/>